<comment type="similarity">
    <text evidence="1">Belongs to the guanylate kinase family.</text>
</comment>
<dbReference type="InterPro" id="IPR008144">
    <property type="entry name" value="Guanylate_kin-like_dom"/>
</dbReference>
<dbReference type="Gene3D" id="3.40.50.300">
    <property type="entry name" value="P-loop containing nucleotide triphosphate hydrolases"/>
    <property type="match status" value="1"/>
</dbReference>
<dbReference type="PANTHER" id="PTHR23117:SF13">
    <property type="entry name" value="GUANYLATE KINASE"/>
    <property type="match status" value="1"/>
</dbReference>
<dbReference type="SMART" id="SM00072">
    <property type="entry name" value="GuKc"/>
    <property type="match status" value="1"/>
</dbReference>
<protein>
    <submittedName>
        <fullName evidence="5">GK-1 protein</fullName>
    </submittedName>
</protein>
<feature type="domain" description="Guanylate kinase-like" evidence="4">
    <location>
        <begin position="1"/>
        <end position="131"/>
    </location>
</feature>
<comment type="caution">
    <text evidence="5">The sequence shown here is derived from an EMBL/GenBank/DDBJ whole genome shotgun (WGS) entry which is preliminary data.</text>
</comment>
<reference evidence="5" key="1">
    <citation type="submission" date="2021-02" db="EMBL/GenBank/DDBJ databases">
        <authorList>
            <person name="Dougan E. K."/>
            <person name="Rhodes N."/>
            <person name="Thang M."/>
            <person name="Chan C."/>
        </authorList>
    </citation>
    <scope>NUCLEOTIDE SEQUENCE</scope>
</reference>
<evidence type="ECO:0000256" key="3">
    <source>
        <dbReference type="ARBA" id="ARBA00022777"/>
    </source>
</evidence>
<dbReference type="SUPFAM" id="SSF52540">
    <property type="entry name" value="P-loop containing nucleoside triphosphate hydrolases"/>
    <property type="match status" value="1"/>
</dbReference>
<dbReference type="OrthoDB" id="6334211at2759"/>
<dbReference type="AlphaFoldDB" id="A0A812NVZ2"/>
<keyword evidence="2" id="KW-0808">Transferase</keyword>
<dbReference type="Proteomes" id="UP000601435">
    <property type="component" value="Unassembled WGS sequence"/>
</dbReference>
<dbReference type="PANTHER" id="PTHR23117">
    <property type="entry name" value="GUANYLATE KINASE-RELATED"/>
    <property type="match status" value="1"/>
</dbReference>
<sequence>MQQDIDAGLFVEHAEVHGNLYGTSIEAVQAVTRQGKVCLLDIDVQGAESVRRSKLASTTSFVFFAPPTAEVLEQRLRGRGTETEERIQKRLGNSLKELAIYEANPDAWDLTLKWYNEQVEDAYAELRGFSIQQLP</sequence>
<organism evidence="5 6">
    <name type="scientific">Symbiodinium necroappetens</name>
    <dbReference type="NCBI Taxonomy" id="1628268"/>
    <lineage>
        <taxon>Eukaryota</taxon>
        <taxon>Sar</taxon>
        <taxon>Alveolata</taxon>
        <taxon>Dinophyceae</taxon>
        <taxon>Suessiales</taxon>
        <taxon>Symbiodiniaceae</taxon>
        <taxon>Symbiodinium</taxon>
    </lineage>
</organism>
<accession>A0A812NVZ2</accession>
<dbReference type="InterPro" id="IPR008145">
    <property type="entry name" value="GK/Ca_channel_bsu"/>
</dbReference>
<evidence type="ECO:0000313" key="6">
    <source>
        <dbReference type="Proteomes" id="UP000601435"/>
    </source>
</evidence>
<dbReference type="EMBL" id="CAJNJA010013827">
    <property type="protein sequence ID" value="CAE7330376.1"/>
    <property type="molecule type" value="Genomic_DNA"/>
</dbReference>
<evidence type="ECO:0000256" key="1">
    <source>
        <dbReference type="ARBA" id="ARBA00005790"/>
    </source>
</evidence>
<dbReference type="PROSITE" id="PS50052">
    <property type="entry name" value="GUANYLATE_KINASE_2"/>
    <property type="match status" value="1"/>
</dbReference>
<dbReference type="GO" id="GO:0005829">
    <property type="term" value="C:cytosol"/>
    <property type="evidence" value="ECO:0007669"/>
    <property type="project" value="TreeGrafter"/>
</dbReference>
<name>A0A812NVZ2_9DINO</name>
<gene>
    <name evidence="5" type="primary">GK-1</name>
    <name evidence="5" type="ORF">SNEC2469_LOCUS8373</name>
</gene>
<dbReference type="Pfam" id="PF00625">
    <property type="entry name" value="Guanylate_kin"/>
    <property type="match status" value="1"/>
</dbReference>
<evidence type="ECO:0000313" key="5">
    <source>
        <dbReference type="EMBL" id="CAE7330376.1"/>
    </source>
</evidence>
<dbReference type="GO" id="GO:0004385">
    <property type="term" value="F:GMP kinase activity"/>
    <property type="evidence" value="ECO:0007669"/>
    <property type="project" value="TreeGrafter"/>
</dbReference>
<keyword evidence="6" id="KW-1185">Reference proteome</keyword>
<dbReference type="InterPro" id="IPR027417">
    <property type="entry name" value="P-loop_NTPase"/>
</dbReference>
<keyword evidence="3" id="KW-0418">Kinase</keyword>
<evidence type="ECO:0000256" key="2">
    <source>
        <dbReference type="ARBA" id="ARBA00022679"/>
    </source>
</evidence>
<proteinExistence type="inferred from homology"/>
<evidence type="ECO:0000259" key="4">
    <source>
        <dbReference type="PROSITE" id="PS50052"/>
    </source>
</evidence>